<feature type="domain" description="Signal transduction histidine kinase internal region" evidence="3">
    <location>
        <begin position="828"/>
        <end position="907"/>
    </location>
</feature>
<dbReference type="GO" id="GO:0016020">
    <property type="term" value="C:membrane"/>
    <property type="evidence" value="ECO:0007669"/>
    <property type="project" value="InterPro"/>
</dbReference>
<proteinExistence type="predicted"/>
<keyword evidence="2" id="KW-0812">Transmembrane</keyword>
<dbReference type="InterPro" id="IPR015943">
    <property type="entry name" value="WD40/YVTN_repeat-like_dom_sf"/>
</dbReference>
<dbReference type="PANTHER" id="PTHR34220">
    <property type="entry name" value="SENSOR HISTIDINE KINASE YPDA"/>
    <property type="match status" value="1"/>
</dbReference>
<protein>
    <recommendedName>
        <fullName evidence="3">Signal transduction histidine kinase internal region domain-containing protein</fullName>
    </recommendedName>
</protein>
<sequence length="1046" mass="119612">MPVYLLFQRNYGLIRLLIGLVSCGWTGVGVAQQFSDRTYGVYDGLSYVYVSGLYQDRVGRIWIGTYFGLNYFNGVPPIINQRQIPALPDGGDNLTDAPDGTVWACAGNRLFRMNDITTTGLTIKEFSVNYGRKEPRQQVVFMTADHENKLWFAARTEPGNVGQRLYCWEKDRMQDVTRRFFTNPEQRFRGILTDWPNRRILLLTDDGRLWEVKNNRLTLLADRLALTQLLTDPAGRLYAMAGATVYRIENQAVSKLYDVPVPVSEVSLCAIGLNGELAFQKTKGDLDICWYDGKTVTNSHISSSPANRLLFDHRGDLWVGTAHHGLINIKMSGWQYFDNSEGWLEETNNVAEDRNGVIWFGSWGKGLSRLTNKGIVADRTYRKSMLADYFQPASRMDADGNIILVAEPKKGVFRFDGRDFRRLPGSDTATLPLGFYDDVRRNRYLVVSNTDLFIYNRRTLALLDVVAMPPDQYENIETDRFGRFWISGLNKTLLWDGVGRSFRQLTSKNKGLPAKTVAEVRRDKRGNLWLSTGDGLWLHDYKTYRRIAPGFIQRTITYCRPMGRFLLIGTLEGLFVFDMERFYETGEEWLAYFDRENGFRGSQCIFNGILLDSRGRLWVATRDRMMMISEKRLFQLLKPVPTRIQAFRDMRSGRVVETQTGGMAFKSSENDLEVQLRKTDGTDLLASTTYQYLLERLDGNPTTPEWSKPIRENSFTLQNLGDGSYRLTLQVLRAEGLWNTAPIAQEFRIAPPWYATWGFRTLVIVLVVGALFYGRLRQVRVLAQRRLKQLQIQRRVAQLEVEAANREKQESEIRRQLAEASRKRALLEVKAITNQIDPHFVANFLTAIQSITYESDPDTVVSYLAKFGSIFRNQLMTRSRVFWTLQEELEFVRNYLDLEKLRFGDRIQFTITVCEGIPMETNLPKMLIQGYVSNAIKHGLEHKPKGGTVCIEVCQSAGCLRIRVEDDGVGLVKARQYRRRSTGRGLTINQAVFDQLNQYNALKSSQHVTDLTAPETGVSGVRLEAILPLHPVLPPEEHAADSDERV</sequence>
<dbReference type="GO" id="GO:0000155">
    <property type="term" value="F:phosphorelay sensor kinase activity"/>
    <property type="evidence" value="ECO:0007669"/>
    <property type="project" value="InterPro"/>
</dbReference>
<keyword evidence="2" id="KW-0472">Membrane</keyword>
<feature type="transmembrane region" description="Helical" evidence="2">
    <location>
        <begin position="12"/>
        <end position="31"/>
    </location>
</feature>
<dbReference type="Gene3D" id="3.30.565.10">
    <property type="entry name" value="Histidine kinase-like ATPase, C-terminal domain"/>
    <property type="match status" value="1"/>
</dbReference>
<reference evidence="4 5" key="1">
    <citation type="submission" date="2019-09" db="EMBL/GenBank/DDBJ databases">
        <title>Genome Sequence of Larkinella sp MA1.</title>
        <authorList>
            <person name="Srinivasan S."/>
        </authorList>
    </citation>
    <scope>NUCLEOTIDE SEQUENCE [LARGE SCALE GENOMIC DNA]</scope>
    <source>
        <strain evidence="4 5">MA1</strain>
    </source>
</reference>
<dbReference type="AlphaFoldDB" id="A0A5N1JKN1"/>
<evidence type="ECO:0000313" key="5">
    <source>
        <dbReference type="Proteomes" id="UP000326344"/>
    </source>
</evidence>
<evidence type="ECO:0000313" key="4">
    <source>
        <dbReference type="EMBL" id="KAA9354653.1"/>
    </source>
</evidence>
<dbReference type="EMBL" id="VTWS01000002">
    <property type="protein sequence ID" value="KAA9354653.1"/>
    <property type="molecule type" value="Genomic_DNA"/>
</dbReference>
<dbReference type="PANTHER" id="PTHR34220:SF7">
    <property type="entry name" value="SENSOR HISTIDINE KINASE YPDA"/>
    <property type="match status" value="1"/>
</dbReference>
<dbReference type="InterPro" id="IPR050640">
    <property type="entry name" value="Bact_2-comp_sensor_kinase"/>
</dbReference>
<dbReference type="InterPro" id="IPR010559">
    <property type="entry name" value="Sig_transdc_His_kin_internal"/>
</dbReference>
<keyword evidence="2" id="KW-1133">Transmembrane helix</keyword>
<dbReference type="RefSeq" id="WP_150875978.1">
    <property type="nucleotide sequence ID" value="NZ_VTWS01000002.1"/>
</dbReference>
<name>A0A5N1JKN1_9BACT</name>
<dbReference type="Gene3D" id="2.130.10.10">
    <property type="entry name" value="YVTN repeat-like/Quinoprotein amine dehydrogenase"/>
    <property type="match status" value="3"/>
</dbReference>
<evidence type="ECO:0000259" key="3">
    <source>
        <dbReference type="Pfam" id="PF06580"/>
    </source>
</evidence>
<dbReference type="SUPFAM" id="SSF55874">
    <property type="entry name" value="ATPase domain of HSP90 chaperone/DNA topoisomerase II/histidine kinase"/>
    <property type="match status" value="1"/>
</dbReference>
<feature type="coiled-coil region" evidence="1">
    <location>
        <begin position="780"/>
        <end position="830"/>
    </location>
</feature>
<dbReference type="Pfam" id="PF07494">
    <property type="entry name" value="Reg_prop"/>
    <property type="match status" value="1"/>
</dbReference>
<dbReference type="Gene3D" id="2.60.40.10">
    <property type="entry name" value="Immunoglobulins"/>
    <property type="match status" value="1"/>
</dbReference>
<keyword evidence="5" id="KW-1185">Reference proteome</keyword>
<comment type="caution">
    <text evidence="4">The sequence shown here is derived from an EMBL/GenBank/DDBJ whole genome shotgun (WGS) entry which is preliminary data.</text>
</comment>
<evidence type="ECO:0000256" key="2">
    <source>
        <dbReference type="SAM" id="Phobius"/>
    </source>
</evidence>
<dbReference type="Proteomes" id="UP000326344">
    <property type="component" value="Unassembled WGS sequence"/>
</dbReference>
<organism evidence="4 5">
    <name type="scientific">Larkinella humicola</name>
    <dbReference type="NCBI Taxonomy" id="2607654"/>
    <lineage>
        <taxon>Bacteria</taxon>
        <taxon>Pseudomonadati</taxon>
        <taxon>Bacteroidota</taxon>
        <taxon>Cytophagia</taxon>
        <taxon>Cytophagales</taxon>
        <taxon>Spirosomataceae</taxon>
        <taxon>Larkinella</taxon>
    </lineage>
</organism>
<dbReference type="InterPro" id="IPR036890">
    <property type="entry name" value="HATPase_C_sf"/>
</dbReference>
<gene>
    <name evidence="4" type="ORF">F0P93_08580</name>
</gene>
<feature type="transmembrane region" description="Helical" evidence="2">
    <location>
        <begin position="757"/>
        <end position="776"/>
    </location>
</feature>
<dbReference type="SUPFAM" id="SSF63829">
    <property type="entry name" value="Calcium-dependent phosphotriesterase"/>
    <property type="match status" value="2"/>
</dbReference>
<dbReference type="InterPro" id="IPR013783">
    <property type="entry name" value="Ig-like_fold"/>
</dbReference>
<keyword evidence="1" id="KW-0175">Coiled coil</keyword>
<evidence type="ECO:0000256" key="1">
    <source>
        <dbReference type="SAM" id="Coils"/>
    </source>
</evidence>
<accession>A0A5N1JKN1</accession>
<dbReference type="InterPro" id="IPR011110">
    <property type="entry name" value="Reg_prop"/>
</dbReference>
<dbReference type="Pfam" id="PF06580">
    <property type="entry name" value="His_kinase"/>
    <property type="match status" value="1"/>
</dbReference>